<keyword evidence="7" id="KW-0812">Transmembrane</keyword>
<proteinExistence type="inferred from homology"/>
<evidence type="ECO:0000256" key="5">
    <source>
        <dbReference type="ARBA" id="ARBA00011137"/>
    </source>
</evidence>
<keyword evidence="8" id="KW-0967">Endosome</keyword>
<evidence type="ECO:0000256" key="18">
    <source>
        <dbReference type="ARBA" id="ARBA00029828"/>
    </source>
</evidence>
<dbReference type="GO" id="GO:0004806">
    <property type="term" value="F:triacylglycerol lipase activity"/>
    <property type="evidence" value="ECO:0007669"/>
    <property type="project" value="UniProtKB-EC"/>
</dbReference>
<keyword evidence="13" id="KW-0072">Autophagy</keyword>
<keyword evidence="14" id="KW-0443">Lipid metabolism</keyword>
<dbReference type="InterPro" id="IPR029058">
    <property type="entry name" value="AB_hydrolase_fold"/>
</dbReference>
<comment type="subunit">
    <text evidence="5">Binds to both phosphatidylinositol (PI) and phosphatidylinositol 3,5-bisphosphate (PIP2).</text>
</comment>
<comment type="subcellular location">
    <subcellularLocation>
        <location evidence="3">Endosome</location>
        <location evidence="3">Multivesicular body membrane</location>
        <topology evidence="3">Single-pass type II membrane protein</topology>
    </subcellularLocation>
    <subcellularLocation>
        <location evidence="2">Prevacuolar compartment membrane</location>
        <topology evidence="2">Single-pass type II membrane protein</topology>
    </subcellularLocation>
</comment>
<dbReference type="GO" id="GO:0006660">
    <property type="term" value="P:phosphatidylserine catabolic process"/>
    <property type="evidence" value="ECO:0007669"/>
    <property type="project" value="TreeGrafter"/>
</dbReference>
<evidence type="ECO:0000256" key="10">
    <source>
        <dbReference type="ARBA" id="ARBA00022963"/>
    </source>
</evidence>
<dbReference type="GO" id="GO:0046461">
    <property type="term" value="P:neutral lipid catabolic process"/>
    <property type="evidence" value="ECO:0007669"/>
    <property type="project" value="TreeGrafter"/>
</dbReference>
<dbReference type="OrthoDB" id="58570at2759"/>
<accession>A0A9W8AMM2</accession>
<evidence type="ECO:0000256" key="1">
    <source>
        <dbReference type="ARBA" id="ARBA00001024"/>
    </source>
</evidence>
<dbReference type="GO" id="GO:0004620">
    <property type="term" value="F:phospholipase activity"/>
    <property type="evidence" value="ECO:0007669"/>
    <property type="project" value="TreeGrafter"/>
</dbReference>
<keyword evidence="9 20" id="KW-0378">Hydrolase</keyword>
<gene>
    <name evidence="20" type="primary">ATG15</name>
    <name evidence="20" type="ORF">IWQ62_003582</name>
</gene>
<evidence type="ECO:0000256" key="13">
    <source>
        <dbReference type="ARBA" id="ARBA00023006"/>
    </source>
</evidence>
<name>A0A9W8AMM2_9FUNG</name>
<dbReference type="EC" id="3.1.1.3" evidence="6"/>
<evidence type="ECO:0000256" key="3">
    <source>
        <dbReference type="ARBA" id="ARBA00004343"/>
    </source>
</evidence>
<feature type="domain" description="Fungal lipase-type" evidence="19">
    <location>
        <begin position="304"/>
        <end position="328"/>
    </location>
</feature>
<comment type="function">
    <text evidence="17">Lipase which is essential for lysis of subvacuolar cytoplasm to vacuole targeted bodies and intravacuolar autophagic bodies. Involved in the lysis of intravacuolar multivesicular body (MVB) vesicles. The intravacuolar membrane disintegration by ATG15 is critical to life span extension.</text>
</comment>
<dbReference type="Pfam" id="PF01764">
    <property type="entry name" value="Lipase_3"/>
    <property type="match status" value="1"/>
</dbReference>
<keyword evidence="10" id="KW-0442">Lipid degradation</keyword>
<dbReference type="Gene3D" id="3.40.50.1820">
    <property type="entry name" value="alpha/beta hydrolase"/>
    <property type="match status" value="1"/>
</dbReference>
<evidence type="ECO:0000256" key="11">
    <source>
        <dbReference type="ARBA" id="ARBA00022968"/>
    </source>
</evidence>
<evidence type="ECO:0000259" key="19">
    <source>
        <dbReference type="Pfam" id="PF01764"/>
    </source>
</evidence>
<evidence type="ECO:0000256" key="16">
    <source>
        <dbReference type="ARBA" id="ARBA00023180"/>
    </source>
</evidence>
<evidence type="ECO:0000256" key="17">
    <source>
        <dbReference type="ARBA" id="ARBA00024663"/>
    </source>
</evidence>
<dbReference type="GO" id="GO:0034727">
    <property type="term" value="P:piecemeal microautophagy of the nucleus"/>
    <property type="evidence" value="ECO:0007669"/>
    <property type="project" value="TreeGrafter"/>
</dbReference>
<sequence>AWPLLPIAPDSSTPPSLELSLQQVIHHGTYAHPHLFLRQEFTAEKRHELETRVAPTSSDSQSPLELSRLTVKSRSAVRVPYPEANLVAFQQYIASYDSAWSVPETSVFGWDYQTAVTNLSVRHLPFRYHYHAYGAQATRSFWQNPLATWVAAGGLPPLKAPDVADNDTVVALAKMCANAYSLPSDDGWYDLHKQEWHNATSFGWDSDGVRGYIYTDDSNSTVVVAIKGTSARFFLGGDSDTSARDKVNDNRLFSCCCARVDYSWSTVCDCYQGGGKCDQQCLEDSLDQDDLYFQAVSNFFLYVNDIYPNADIWFTGHSLGGSVAGLIGHTFGHPVVAFQSPGELLAASRLHLPLGPAVDMNQVPIWHFGNNADPIFMGTCTGATSSCYYGGYALESRCHLGQTCVIDMVKHKGWSVDIRNHRIAKVIDGVLIDDSVPWPNCTADLTCTDCAKWSFE</sequence>
<dbReference type="PANTHER" id="PTHR47175:SF2">
    <property type="entry name" value="LIPASE ATG15-RELATED"/>
    <property type="match status" value="1"/>
</dbReference>
<keyword evidence="12" id="KW-1133">Transmembrane helix</keyword>
<evidence type="ECO:0000256" key="6">
    <source>
        <dbReference type="ARBA" id="ARBA00013279"/>
    </source>
</evidence>
<evidence type="ECO:0000256" key="8">
    <source>
        <dbReference type="ARBA" id="ARBA00022753"/>
    </source>
</evidence>
<dbReference type="InterPro" id="IPR002921">
    <property type="entry name" value="Fungal_lipase-type"/>
</dbReference>
<dbReference type="AlphaFoldDB" id="A0A9W8AMM2"/>
<evidence type="ECO:0000256" key="15">
    <source>
        <dbReference type="ARBA" id="ARBA00023136"/>
    </source>
</evidence>
<dbReference type="GO" id="GO:0032585">
    <property type="term" value="C:multivesicular body membrane"/>
    <property type="evidence" value="ECO:0007669"/>
    <property type="project" value="UniProtKB-SubCell"/>
</dbReference>
<keyword evidence="16" id="KW-0325">Glycoprotein</keyword>
<dbReference type="GO" id="GO:0005775">
    <property type="term" value="C:vacuolar lumen"/>
    <property type="evidence" value="ECO:0007669"/>
    <property type="project" value="TreeGrafter"/>
</dbReference>
<dbReference type="Proteomes" id="UP001150925">
    <property type="component" value="Unassembled WGS sequence"/>
</dbReference>
<dbReference type="InterPro" id="IPR050805">
    <property type="entry name" value="ATG15_Lipase"/>
</dbReference>
<evidence type="ECO:0000256" key="2">
    <source>
        <dbReference type="ARBA" id="ARBA00004270"/>
    </source>
</evidence>
<comment type="caution">
    <text evidence="20">The sequence shown here is derived from an EMBL/GenBank/DDBJ whole genome shotgun (WGS) entry which is preliminary data.</text>
</comment>
<evidence type="ECO:0000256" key="12">
    <source>
        <dbReference type="ARBA" id="ARBA00022989"/>
    </source>
</evidence>
<dbReference type="EMBL" id="JANBPY010000989">
    <property type="protein sequence ID" value="KAJ1962277.1"/>
    <property type="molecule type" value="Genomic_DNA"/>
</dbReference>
<keyword evidence="11" id="KW-0735">Signal-anchor</keyword>
<dbReference type="CDD" id="cd00519">
    <property type="entry name" value="Lipase_3"/>
    <property type="match status" value="1"/>
</dbReference>
<dbReference type="PANTHER" id="PTHR47175">
    <property type="entry name" value="LIPASE ATG15-RELATED"/>
    <property type="match status" value="1"/>
</dbReference>
<comment type="catalytic activity">
    <reaction evidence="1">
        <text>a triacylglycerol + H2O = a diacylglycerol + a fatty acid + H(+)</text>
        <dbReference type="Rhea" id="RHEA:12044"/>
        <dbReference type="ChEBI" id="CHEBI:15377"/>
        <dbReference type="ChEBI" id="CHEBI:15378"/>
        <dbReference type="ChEBI" id="CHEBI:17855"/>
        <dbReference type="ChEBI" id="CHEBI:18035"/>
        <dbReference type="ChEBI" id="CHEBI:28868"/>
        <dbReference type="EC" id="3.1.1.3"/>
    </reaction>
</comment>
<evidence type="ECO:0000313" key="20">
    <source>
        <dbReference type="EMBL" id="KAJ1962277.1"/>
    </source>
</evidence>
<keyword evidence="21" id="KW-1185">Reference proteome</keyword>
<organism evidence="20 21">
    <name type="scientific">Dispira parvispora</name>
    <dbReference type="NCBI Taxonomy" id="1520584"/>
    <lineage>
        <taxon>Eukaryota</taxon>
        <taxon>Fungi</taxon>
        <taxon>Fungi incertae sedis</taxon>
        <taxon>Zoopagomycota</taxon>
        <taxon>Kickxellomycotina</taxon>
        <taxon>Dimargaritomycetes</taxon>
        <taxon>Dimargaritales</taxon>
        <taxon>Dimargaritaceae</taxon>
        <taxon>Dispira</taxon>
    </lineage>
</organism>
<evidence type="ECO:0000313" key="21">
    <source>
        <dbReference type="Proteomes" id="UP001150925"/>
    </source>
</evidence>
<keyword evidence="15" id="KW-0472">Membrane</keyword>
<feature type="non-terminal residue" evidence="20">
    <location>
        <position position="1"/>
    </location>
</feature>
<evidence type="ECO:0000256" key="14">
    <source>
        <dbReference type="ARBA" id="ARBA00023098"/>
    </source>
</evidence>
<dbReference type="GO" id="GO:0034496">
    <property type="term" value="P:multivesicular body membrane disassembly"/>
    <property type="evidence" value="ECO:0007669"/>
    <property type="project" value="TreeGrafter"/>
</dbReference>
<evidence type="ECO:0000256" key="9">
    <source>
        <dbReference type="ARBA" id="ARBA00022801"/>
    </source>
</evidence>
<reference evidence="20" key="1">
    <citation type="submission" date="2022-07" db="EMBL/GenBank/DDBJ databases">
        <title>Phylogenomic reconstructions and comparative analyses of Kickxellomycotina fungi.</title>
        <authorList>
            <person name="Reynolds N.K."/>
            <person name="Stajich J.E."/>
            <person name="Barry K."/>
            <person name="Grigoriev I.V."/>
            <person name="Crous P."/>
            <person name="Smith M.E."/>
        </authorList>
    </citation>
    <scope>NUCLEOTIDE SEQUENCE</scope>
    <source>
        <strain evidence="20">RSA 1196</strain>
    </source>
</reference>
<evidence type="ECO:0000256" key="4">
    <source>
        <dbReference type="ARBA" id="ARBA00010701"/>
    </source>
</evidence>
<comment type="similarity">
    <text evidence="4">Belongs to the AB hydrolase superfamily. Lipase family.</text>
</comment>
<dbReference type="SUPFAM" id="SSF53474">
    <property type="entry name" value="alpha/beta-Hydrolases"/>
    <property type="match status" value="1"/>
</dbReference>
<protein>
    <recommendedName>
        <fullName evidence="6">triacylglycerol lipase</fullName>
        <ecNumber evidence="6">3.1.1.3</ecNumber>
    </recommendedName>
    <alternativeName>
        <fullName evidence="18">Autophagy-related protein 15</fullName>
    </alternativeName>
</protein>
<evidence type="ECO:0000256" key="7">
    <source>
        <dbReference type="ARBA" id="ARBA00022692"/>
    </source>
</evidence>